<dbReference type="AlphaFoldDB" id="A0A0K9PN24"/>
<proteinExistence type="predicted"/>
<accession>A0A0K9PN24</accession>
<organism evidence="1 2">
    <name type="scientific">Zostera marina</name>
    <name type="common">Eelgrass</name>
    <dbReference type="NCBI Taxonomy" id="29655"/>
    <lineage>
        <taxon>Eukaryota</taxon>
        <taxon>Viridiplantae</taxon>
        <taxon>Streptophyta</taxon>
        <taxon>Embryophyta</taxon>
        <taxon>Tracheophyta</taxon>
        <taxon>Spermatophyta</taxon>
        <taxon>Magnoliopsida</taxon>
        <taxon>Liliopsida</taxon>
        <taxon>Zosteraceae</taxon>
        <taxon>Zostera</taxon>
    </lineage>
</organism>
<protein>
    <submittedName>
        <fullName evidence="1">Uncharacterized protein</fullName>
    </submittedName>
</protein>
<dbReference type="EMBL" id="LFYR01000757">
    <property type="protein sequence ID" value="KMZ69610.1"/>
    <property type="molecule type" value="Genomic_DNA"/>
</dbReference>
<dbReference type="Proteomes" id="UP000036987">
    <property type="component" value="Unassembled WGS sequence"/>
</dbReference>
<sequence length="107" mass="11752">MTSSEATTSTLTSSFSSMMLLDGLSKLHSAASRGHPQHARIPDSNFTVQEREMDGGGVGRIFYHSNVDDDNSSSTVVVFRALKELREMTIRVCNSVLSSFQYSRSSN</sequence>
<keyword evidence="2" id="KW-1185">Reference proteome</keyword>
<reference evidence="2" key="1">
    <citation type="journal article" date="2016" name="Nature">
        <title>The genome of the seagrass Zostera marina reveals angiosperm adaptation to the sea.</title>
        <authorList>
            <person name="Olsen J.L."/>
            <person name="Rouze P."/>
            <person name="Verhelst B."/>
            <person name="Lin Y.-C."/>
            <person name="Bayer T."/>
            <person name="Collen J."/>
            <person name="Dattolo E."/>
            <person name="De Paoli E."/>
            <person name="Dittami S."/>
            <person name="Maumus F."/>
            <person name="Michel G."/>
            <person name="Kersting A."/>
            <person name="Lauritano C."/>
            <person name="Lohaus R."/>
            <person name="Toepel M."/>
            <person name="Tonon T."/>
            <person name="Vanneste K."/>
            <person name="Amirebrahimi M."/>
            <person name="Brakel J."/>
            <person name="Bostroem C."/>
            <person name="Chovatia M."/>
            <person name="Grimwood J."/>
            <person name="Jenkins J.W."/>
            <person name="Jueterbock A."/>
            <person name="Mraz A."/>
            <person name="Stam W.T."/>
            <person name="Tice H."/>
            <person name="Bornberg-Bauer E."/>
            <person name="Green P.J."/>
            <person name="Pearson G.A."/>
            <person name="Procaccini G."/>
            <person name="Duarte C.M."/>
            <person name="Schmutz J."/>
            <person name="Reusch T.B.H."/>
            <person name="Van de Peer Y."/>
        </authorList>
    </citation>
    <scope>NUCLEOTIDE SEQUENCE [LARGE SCALE GENOMIC DNA]</scope>
    <source>
        <strain evidence="2">cv. Finnish</strain>
    </source>
</reference>
<evidence type="ECO:0000313" key="1">
    <source>
        <dbReference type="EMBL" id="KMZ69610.1"/>
    </source>
</evidence>
<comment type="caution">
    <text evidence="1">The sequence shown here is derived from an EMBL/GenBank/DDBJ whole genome shotgun (WGS) entry which is preliminary data.</text>
</comment>
<gene>
    <name evidence="1" type="ORF">ZOSMA_20G00880</name>
</gene>
<name>A0A0K9PN24_ZOSMR</name>
<evidence type="ECO:0000313" key="2">
    <source>
        <dbReference type="Proteomes" id="UP000036987"/>
    </source>
</evidence>